<keyword evidence="2" id="KW-1185">Reference proteome</keyword>
<name>A6G0P9_9BACT</name>
<evidence type="ECO:0000313" key="2">
    <source>
        <dbReference type="Proteomes" id="UP000005801"/>
    </source>
</evidence>
<organism evidence="1 2">
    <name type="scientific">Plesiocystis pacifica SIR-1</name>
    <dbReference type="NCBI Taxonomy" id="391625"/>
    <lineage>
        <taxon>Bacteria</taxon>
        <taxon>Pseudomonadati</taxon>
        <taxon>Myxococcota</taxon>
        <taxon>Polyangia</taxon>
        <taxon>Nannocystales</taxon>
        <taxon>Nannocystaceae</taxon>
        <taxon>Plesiocystis</taxon>
    </lineage>
</organism>
<dbReference type="AlphaFoldDB" id="A6G0P9"/>
<gene>
    <name evidence="1" type="ORF">PPSIR1_41539</name>
</gene>
<accession>A6G0P9</accession>
<reference evidence="1 2" key="1">
    <citation type="submission" date="2007-06" db="EMBL/GenBank/DDBJ databases">
        <authorList>
            <person name="Shimkets L."/>
            <person name="Ferriera S."/>
            <person name="Johnson J."/>
            <person name="Kravitz S."/>
            <person name="Beeson K."/>
            <person name="Sutton G."/>
            <person name="Rogers Y.-H."/>
            <person name="Friedman R."/>
            <person name="Frazier M."/>
            <person name="Venter J.C."/>
        </authorList>
    </citation>
    <scope>NUCLEOTIDE SEQUENCE [LARGE SCALE GENOMIC DNA]</scope>
    <source>
        <strain evidence="1 2">SIR-1</strain>
    </source>
</reference>
<evidence type="ECO:0000313" key="1">
    <source>
        <dbReference type="EMBL" id="EDM80437.1"/>
    </source>
</evidence>
<comment type="caution">
    <text evidence="1">The sequence shown here is derived from an EMBL/GenBank/DDBJ whole genome shotgun (WGS) entry which is preliminary data.</text>
</comment>
<dbReference type="Proteomes" id="UP000005801">
    <property type="component" value="Unassembled WGS sequence"/>
</dbReference>
<dbReference type="RefSeq" id="WP_006970298.1">
    <property type="nucleotide sequence ID" value="NZ_ABCS01000010.1"/>
</dbReference>
<protein>
    <submittedName>
        <fullName evidence="1">Uncharacterized protein</fullName>
    </submittedName>
</protein>
<dbReference type="EMBL" id="ABCS01000010">
    <property type="protein sequence ID" value="EDM80437.1"/>
    <property type="molecule type" value="Genomic_DNA"/>
</dbReference>
<proteinExistence type="predicted"/>
<sequence length="175" mass="19842">MLLGATGCTHRIWLTQDLREDYELGVIDGEVASADTTAKHSAAELQYFIADRVVLQRQVSGRSDDVARGRIRVRQGRFVDTVVIPRGTPGIAAVVETGALQISFEEGSAFTFMPNERTGIYELQTVEGEGEWPTIEVDGEFYWVQRGARAQLRVRREDRMQHSFRRRAMKGRRLD</sequence>